<accession>A0ABW0CJG0</accession>
<dbReference type="Gene3D" id="3.30.1180.20">
    <property type="entry name" value="Dihydroxyacetone kinase, domain 2"/>
    <property type="match status" value="1"/>
</dbReference>
<name>A0ABW0CJG0_STRCD</name>
<dbReference type="EC" id="2.7.1.121" evidence="2"/>
<dbReference type="InterPro" id="IPR050861">
    <property type="entry name" value="Dihydroxyacetone_Kinase"/>
</dbReference>
<keyword evidence="2" id="KW-0418">Kinase</keyword>
<dbReference type="Gene3D" id="3.40.50.10440">
    <property type="entry name" value="Dihydroxyacetone kinase, domain 1"/>
    <property type="match status" value="1"/>
</dbReference>
<dbReference type="GO" id="GO:0047324">
    <property type="term" value="F:phosphoenolpyruvate-glycerone phosphotransferase activity"/>
    <property type="evidence" value="ECO:0007669"/>
    <property type="project" value="UniProtKB-EC"/>
</dbReference>
<dbReference type="NCBIfam" id="TIGR02363">
    <property type="entry name" value="dhaK1"/>
    <property type="match status" value="1"/>
</dbReference>
<gene>
    <name evidence="2" type="primary">dhaK</name>
    <name evidence="2" type="ORF">ACFPQ9_16040</name>
</gene>
<protein>
    <submittedName>
        <fullName evidence="2">Dihydroxyacetone kinase subunit DhaK</fullName>
        <ecNumber evidence="2">2.7.1.121</ecNumber>
    </submittedName>
</protein>
<dbReference type="Pfam" id="PF02733">
    <property type="entry name" value="Dak1"/>
    <property type="match status" value="1"/>
</dbReference>
<dbReference type="RefSeq" id="WP_380853204.1">
    <property type="nucleotide sequence ID" value="NZ_JBHSKM010000008.1"/>
</dbReference>
<evidence type="ECO:0000259" key="1">
    <source>
        <dbReference type="PROSITE" id="PS51481"/>
    </source>
</evidence>
<dbReference type="PROSITE" id="PS51481">
    <property type="entry name" value="DHAK"/>
    <property type="match status" value="1"/>
</dbReference>
<dbReference type="InterPro" id="IPR004006">
    <property type="entry name" value="DhaK_dom"/>
</dbReference>
<reference evidence="3" key="1">
    <citation type="journal article" date="2019" name="Int. J. Syst. Evol. Microbiol.">
        <title>The Global Catalogue of Microorganisms (GCM) 10K type strain sequencing project: providing services to taxonomists for standard genome sequencing and annotation.</title>
        <authorList>
            <consortium name="The Broad Institute Genomics Platform"/>
            <consortium name="The Broad Institute Genome Sequencing Center for Infectious Disease"/>
            <person name="Wu L."/>
            <person name="Ma J."/>
        </authorList>
    </citation>
    <scope>NUCLEOTIDE SEQUENCE [LARGE SCALE GENOMIC DNA]</scope>
    <source>
        <strain evidence="3">KCTC 42586</strain>
    </source>
</reference>
<dbReference type="Proteomes" id="UP001596263">
    <property type="component" value="Unassembled WGS sequence"/>
</dbReference>
<dbReference type="PANTHER" id="PTHR28629:SF4">
    <property type="entry name" value="TRIOKINASE_FMN CYCLASE"/>
    <property type="match status" value="1"/>
</dbReference>
<dbReference type="PANTHER" id="PTHR28629">
    <property type="entry name" value="TRIOKINASE/FMN CYCLASE"/>
    <property type="match status" value="1"/>
</dbReference>
<dbReference type="InterPro" id="IPR012736">
    <property type="entry name" value="DhaK_1"/>
</dbReference>
<keyword evidence="3" id="KW-1185">Reference proteome</keyword>
<dbReference type="EMBL" id="JBHSKM010000008">
    <property type="protein sequence ID" value="MFC5215353.1"/>
    <property type="molecule type" value="Genomic_DNA"/>
</dbReference>
<dbReference type="SUPFAM" id="SSF82549">
    <property type="entry name" value="DAK1/DegV-like"/>
    <property type="match status" value="1"/>
</dbReference>
<evidence type="ECO:0000313" key="3">
    <source>
        <dbReference type="Proteomes" id="UP001596263"/>
    </source>
</evidence>
<organism evidence="2 3">
    <name type="scientific">Streptomyces coerulescens</name>
    <dbReference type="NCBI Taxonomy" id="29304"/>
    <lineage>
        <taxon>Bacteria</taxon>
        <taxon>Bacillati</taxon>
        <taxon>Actinomycetota</taxon>
        <taxon>Actinomycetes</taxon>
        <taxon>Kitasatosporales</taxon>
        <taxon>Streptomycetaceae</taxon>
        <taxon>Streptomyces</taxon>
    </lineage>
</organism>
<evidence type="ECO:0000313" key="2">
    <source>
        <dbReference type="EMBL" id="MFC5215353.1"/>
    </source>
</evidence>
<comment type="caution">
    <text evidence="2">The sequence shown here is derived from an EMBL/GenBank/DDBJ whole genome shotgun (WGS) entry which is preliminary data.</text>
</comment>
<proteinExistence type="predicted"/>
<sequence length="329" mass="33571">MKKLINSADSLVTDALHGMAVAHPGIRVDPVTRIVTRAGGPVPGKVGLVSGGGSGHEPLHGGFVGRGMLDAAVPGEVFTSPTPDRVLAALRAADSGSGVLQIVKNYSGDRLNFAMAAELAEDEGRTVRTVVVDDDVATSDSATGRRGTGATVFVERICGALAEQGADLAAVAEAGERVNAASRSIALALTPCTAPAVGRPGFELGPDEIEFGVGIHGEPGLRREPLRPAHELVSQALEPLLAQLPPGGPSILVLVNGLGATPLQELYVVLSEAAGVLGKAGLTITHSLVGNYVTALDMAGVSLTVCRVDSGLLDLWTTPVDTPALRWGC</sequence>
<feature type="domain" description="DhaK" evidence="1">
    <location>
        <begin position="7"/>
        <end position="327"/>
    </location>
</feature>
<keyword evidence="2" id="KW-0808">Transferase</keyword>